<dbReference type="RefSeq" id="WP_244768510.1">
    <property type="nucleotide sequence ID" value="NZ_BSOP01000018.1"/>
</dbReference>
<dbReference type="EMBL" id="BSOP01000018">
    <property type="protein sequence ID" value="GLR51279.1"/>
    <property type="molecule type" value="Genomic_DNA"/>
</dbReference>
<feature type="region of interest" description="Disordered" evidence="1">
    <location>
        <begin position="120"/>
        <end position="166"/>
    </location>
</feature>
<evidence type="ECO:0000256" key="1">
    <source>
        <dbReference type="SAM" id="MobiDB-lite"/>
    </source>
</evidence>
<protein>
    <recommendedName>
        <fullName evidence="2">Glycine-rich domain-containing protein</fullName>
    </recommendedName>
</protein>
<feature type="region of interest" description="Disordered" evidence="1">
    <location>
        <begin position="197"/>
        <end position="216"/>
    </location>
</feature>
<proteinExistence type="predicted"/>
<feature type="domain" description="Glycine-rich" evidence="2">
    <location>
        <begin position="39"/>
        <end position="246"/>
    </location>
</feature>
<gene>
    <name evidence="3" type="ORF">GCM10007923_24870</name>
</gene>
<evidence type="ECO:0000259" key="2">
    <source>
        <dbReference type="Pfam" id="PF21722"/>
    </source>
</evidence>
<organism evidence="3 4">
    <name type="scientific">Shinella yambaruensis</name>
    <dbReference type="NCBI Taxonomy" id="415996"/>
    <lineage>
        <taxon>Bacteria</taxon>
        <taxon>Pseudomonadati</taxon>
        <taxon>Pseudomonadota</taxon>
        <taxon>Alphaproteobacteria</taxon>
        <taxon>Hyphomicrobiales</taxon>
        <taxon>Rhizobiaceae</taxon>
        <taxon>Shinella</taxon>
    </lineage>
</organism>
<dbReference type="Pfam" id="PF21722">
    <property type="entry name" value="Gly_rich_2"/>
    <property type="match status" value="1"/>
</dbReference>
<feature type="compositionally biased region" description="Gly residues" evidence="1">
    <location>
        <begin position="120"/>
        <end position="139"/>
    </location>
</feature>
<accession>A0ABQ5ZKN8</accession>
<dbReference type="Proteomes" id="UP001156702">
    <property type="component" value="Unassembled WGS sequence"/>
</dbReference>
<evidence type="ECO:0000313" key="4">
    <source>
        <dbReference type="Proteomes" id="UP001156702"/>
    </source>
</evidence>
<reference evidence="4" key="1">
    <citation type="journal article" date="2019" name="Int. J. Syst. Evol. Microbiol.">
        <title>The Global Catalogue of Microorganisms (GCM) 10K type strain sequencing project: providing services to taxonomists for standard genome sequencing and annotation.</title>
        <authorList>
            <consortium name="The Broad Institute Genomics Platform"/>
            <consortium name="The Broad Institute Genome Sequencing Center for Infectious Disease"/>
            <person name="Wu L."/>
            <person name="Ma J."/>
        </authorList>
    </citation>
    <scope>NUCLEOTIDE SEQUENCE [LARGE SCALE GENOMIC DNA]</scope>
    <source>
        <strain evidence="4">NBRC 102122</strain>
    </source>
</reference>
<keyword evidence="4" id="KW-1185">Reference proteome</keyword>
<sequence length="251" mass="23478">MSTFTGLFGGSSRVKMVYERTITVSEAWTKPSLDPDLLVEGYLVGPGGGGSYNGKAGGGGGAGKYFYCRLRDLAATVAAVIGAGGDPGTGGDQNGKDGGVTSFGKWRVFGGAGGMANGNGGGGAGTHGKGNGSNGGAPGGADVTGDVPYPTLDDGGGRGSYSGLLSTSQSKAGMDAVNGGGGGAGTESGFVGGASEFGGGGGGGGKSTHAGDGGALGMPGQVPGGGGGGNEGANGGAGARGEIRIRIFEGI</sequence>
<name>A0ABQ5ZKN8_9HYPH</name>
<evidence type="ECO:0000313" key="3">
    <source>
        <dbReference type="EMBL" id="GLR51279.1"/>
    </source>
</evidence>
<dbReference type="InterPro" id="IPR049304">
    <property type="entry name" value="Gly_rich_dom"/>
</dbReference>
<comment type="caution">
    <text evidence="3">The sequence shown here is derived from an EMBL/GenBank/DDBJ whole genome shotgun (WGS) entry which is preliminary data.</text>
</comment>